<reference evidence="3 4" key="1">
    <citation type="submission" date="2016-12" db="EMBL/GenBank/DDBJ databases">
        <title>Trade-off between light-utilization and light-protection in marine flavobacteria.</title>
        <authorList>
            <person name="Kumagai Y."/>
            <person name="Yoshizawa S."/>
            <person name="Kogure K."/>
            <person name="Iwasaki W."/>
        </authorList>
    </citation>
    <scope>NUCLEOTIDE SEQUENCE [LARGE SCALE GENOMIC DNA]</scope>
    <source>
        <strain evidence="3 4">NBRC 108759</strain>
    </source>
</reference>
<dbReference type="AlphaFoldDB" id="A0A2S7WR61"/>
<dbReference type="OrthoDB" id="1441381at2"/>
<organism evidence="3 4">
    <name type="scientific">Polaribacter porphyrae</name>
    <dbReference type="NCBI Taxonomy" id="1137780"/>
    <lineage>
        <taxon>Bacteria</taxon>
        <taxon>Pseudomonadati</taxon>
        <taxon>Bacteroidota</taxon>
        <taxon>Flavobacteriia</taxon>
        <taxon>Flavobacteriales</taxon>
        <taxon>Flavobacteriaceae</taxon>
    </lineage>
</organism>
<evidence type="ECO:0000313" key="4">
    <source>
        <dbReference type="Proteomes" id="UP000238882"/>
    </source>
</evidence>
<comment type="caution">
    <text evidence="3">The sequence shown here is derived from an EMBL/GenBank/DDBJ whole genome shotgun (WGS) entry which is preliminary data.</text>
</comment>
<dbReference type="Gene3D" id="1.20.120.160">
    <property type="entry name" value="HPT domain"/>
    <property type="match status" value="1"/>
</dbReference>
<keyword evidence="1" id="KW-0597">Phosphoprotein</keyword>
<feature type="domain" description="HPt" evidence="2">
    <location>
        <begin position="16"/>
        <end position="103"/>
    </location>
</feature>
<accession>A0A2S7WR61</accession>
<dbReference type="PROSITE" id="PS50894">
    <property type="entry name" value="HPT"/>
    <property type="match status" value="1"/>
</dbReference>
<dbReference type="Proteomes" id="UP000238882">
    <property type="component" value="Unassembled WGS sequence"/>
</dbReference>
<dbReference type="SUPFAM" id="SSF47226">
    <property type="entry name" value="Histidine-containing phosphotransfer domain, HPT domain"/>
    <property type="match status" value="1"/>
</dbReference>
<keyword evidence="4" id="KW-1185">Reference proteome</keyword>
<dbReference type="GO" id="GO:0000160">
    <property type="term" value="P:phosphorelay signal transduction system"/>
    <property type="evidence" value="ECO:0007669"/>
    <property type="project" value="InterPro"/>
</dbReference>
<evidence type="ECO:0000313" key="3">
    <source>
        <dbReference type="EMBL" id="PQJ80074.1"/>
    </source>
</evidence>
<feature type="modified residue" description="Phosphohistidine" evidence="1">
    <location>
        <position position="55"/>
    </location>
</feature>
<dbReference type="InterPro" id="IPR008207">
    <property type="entry name" value="Sig_transdc_His_kin_Hpt_dom"/>
</dbReference>
<name>A0A2S7WR61_9FLAO</name>
<dbReference type="InterPro" id="IPR036641">
    <property type="entry name" value="HPT_dom_sf"/>
</dbReference>
<dbReference type="EMBL" id="MSCN01000001">
    <property type="protein sequence ID" value="PQJ80074.1"/>
    <property type="molecule type" value="Genomic_DNA"/>
</dbReference>
<proteinExistence type="predicted"/>
<dbReference type="GO" id="GO:0004672">
    <property type="term" value="F:protein kinase activity"/>
    <property type="evidence" value="ECO:0007669"/>
    <property type="project" value="UniProtKB-ARBA"/>
</dbReference>
<gene>
    <name evidence="3" type="ORF">BTO18_13215</name>
</gene>
<dbReference type="RefSeq" id="WP_105016670.1">
    <property type="nucleotide sequence ID" value="NZ_MSCN01000001.1"/>
</dbReference>
<protein>
    <recommendedName>
        <fullName evidence="2">HPt domain-containing protein</fullName>
    </recommendedName>
</protein>
<evidence type="ECO:0000259" key="2">
    <source>
        <dbReference type="PROSITE" id="PS50894"/>
    </source>
</evidence>
<evidence type="ECO:0000256" key="1">
    <source>
        <dbReference type="PROSITE-ProRule" id="PRU00110"/>
    </source>
</evidence>
<sequence>MEEPNLSFIKEIAGEDESFQNSILDIMRKEYPKEVEDFTLNFSNKNYKEASKDVHKIKHKISLLGLKEGLKLATNFEKQLRKGNTELHDDFIKILNKIHVYLY</sequence>